<dbReference type="PANTHER" id="PTHR42470">
    <property type="entry name" value="VAST DOMAIN-CONTAINING PROTEIN"/>
    <property type="match status" value="1"/>
</dbReference>
<dbReference type="AlphaFoldDB" id="A0A3M7LZY0"/>
<dbReference type="PANTHER" id="PTHR42470:SF1">
    <property type="entry name" value="VAST DOMAIN-CONTAINING PROTEIN"/>
    <property type="match status" value="1"/>
</dbReference>
<sequence>MKENLRALEPIVPLAKEASSMSTPRNPSPARKESARTHMKRLAGYNITFDHGTPYLDALAQFVKALGVPCEEAPSPHAQAVIDTRRAAAMESESTGRRMMEGHLLFYGECHAGGISGLTLKDQVNLNKDYLPSPPRSTVPKLWGTLPRPQPDSCIGYTTTTEARTHNPSLVMPFSREEDDIAEWCFYSHTYPDHGPSQLETCHVSLIAETISSYLWLHWCEVDPVDGEVYCRIELIESAHLHKLSGMAETRKILHNYIDYAMGERLESIKAALPGETGMEETVAKLDDCVEFELTIRHTMTPSSSSREGENASPTKKLKRTLTDIM</sequence>
<accession>A0A3M7LZY0</accession>
<feature type="region of interest" description="Disordered" evidence="1">
    <location>
        <begin position="1"/>
        <end position="36"/>
    </location>
</feature>
<reference evidence="2 3" key="1">
    <citation type="journal article" date="2014" name="PLoS ONE">
        <title>De novo Genome Assembly of the Fungal Plant Pathogen Pyrenophora semeniperda.</title>
        <authorList>
            <person name="Soliai M.M."/>
            <person name="Meyer S.E."/>
            <person name="Udall J.A."/>
            <person name="Elzinga D.E."/>
            <person name="Hermansen R.A."/>
            <person name="Bodily P.M."/>
            <person name="Hart A.A."/>
            <person name="Coleman C.E."/>
        </authorList>
    </citation>
    <scope>NUCLEOTIDE SEQUENCE [LARGE SCALE GENOMIC DNA]</scope>
    <source>
        <strain evidence="2 3">CCB06</strain>
        <tissue evidence="2">Mycelium</tissue>
    </source>
</reference>
<protein>
    <submittedName>
        <fullName evidence="2">Uncharacterized protein</fullName>
    </submittedName>
</protein>
<evidence type="ECO:0000313" key="3">
    <source>
        <dbReference type="Proteomes" id="UP000265663"/>
    </source>
</evidence>
<name>A0A3M7LZY0_9PLEO</name>
<dbReference type="EMBL" id="KE747811">
    <property type="protein sequence ID" value="RMZ67739.1"/>
    <property type="molecule type" value="Genomic_DNA"/>
</dbReference>
<dbReference type="OrthoDB" id="5426775at2759"/>
<feature type="region of interest" description="Disordered" evidence="1">
    <location>
        <begin position="300"/>
        <end position="326"/>
    </location>
</feature>
<evidence type="ECO:0000313" key="2">
    <source>
        <dbReference type="EMBL" id="RMZ67739.1"/>
    </source>
</evidence>
<evidence type="ECO:0000256" key="1">
    <source>
        <dbReference type="SAM" id="MobiDB-lite"/>
    </source>
</evidence>
<gene>
    <name evidence="2" type="ORF">GMOD_00010116</name>
</gene>
<keyword evidence="3" id="KW-1185">Reference proteome</keyword>
<organism evidence="2 3">
    <name type="scientific">Pyrenophora seminiperda CCB06</name>
    <dbReference type="NCBI Taxonomy" id="1302712"/>
    <lineage>
        <taxon>Eukaryota</taxon>
        <taxon>Fungi</taxon>
        <taxon>Dikarya</taxon>
        <taxon>Ascomycota</taxon>
        <taxon>Pezizomycotina</taxon>
        <taxon>Dothideomycetes</taxon>
        <taxon>Pleosporomycetidae</taxon>
        <taxon>Pleosporales</taxon>
        <taxon>Pleosporineae</taxon>
        <taxon>Pleosporaceae</taxon>
        <taxon>Pyrenophora</taxon>
    </lineage>
</organism>
<proteinExistence type="predicted"/>
<dbReference type="Proteomes" id="UP000265663">
    <property type="component" value="Unassembled WGS sequence"/>
</dbReference>